<evidence type="ECO:0000313" key="4">
    <source>
        <dbReference type="Proteomes" id="UP000320672"/>
    </source>
</evidence>
<evidence type="ECO:0000256" key="2">
    <source>
        <dbReference type="SAM" id="Phobius"/>
    </source>
</evidence>
<reference evidence="3 4" key="1">
    <citation type="submission" date="2019-02" db="EMBL/GenBank/DDBJ databases">
        <title>Deep-cultivation of Planctomycetes and their phenomic and genomic characterization uncovers novel biology.</title>
        <authorList>
            <person name="Wiegand S."/>
            <person name="Jogler M."/>
            <person name="Boedeker C."/>
            <person name="Pinto D."/>
            <person name="Vollmers J."/>
            <person name="Rivas-Marin E."/>
            <person name="Kohn T."/>
            <person name="Peeters S.H."/>
            <person name="Heuer A."/>
            <person name="Rast P."/>
            <person name="Oberbeckmann S."/>
            <person name="Bunk B."/>
            <person name="Jeske O."/>
            <person name="Meyerdierks A."/>
            <person name="Storesund J.E."/>
            <person name="Kallscheuer N."/>
            <person name="Luecker S."/>
            <person name="Lage O.M."/>
            <person name="Pohl T."/>
            <person name="Merkel B.J."/>
            <person name="Hornburger P."/>
            <person name="Mueller R.-W."/>
            <person name="Bruemmer F."/>
            <person name="Labrenz M."/>
            <person name="Spormann A.M."/>
            <person name="Op den Camp H."/>
            <person name="Overmann J."/>
            <person name="Amann R."/>
            <person name="Jetten M.S.M."/>
            <person name="Mascher T."/>
            <person name="Medema M.H."/>
            <person name="Devos D.P."/>
            <person name="Kaster A.-K."/>
            <person name="Ovreas L."/>
            <person name="Rohde M."/>
            <person name="Galperin M.Y."/>
            <person name="Jogler C."/>
        </authorList>
    </citation>
    <scope>NUCLEOTIDE SEQUENCE [LARGE SCALE GENOMIC DNA]</scope>
    <source>
        <strain evidence="3 4">FF011L</strain>
    </source>
</reference>
<proteinExistence type="predicted"/>
<keyword evidence="2" id="KW-0812">Transmembrane</keyword>
<gene>
    <name evidence="3" type="ORF">FF011L_50960</name>
</gene>
<evidence type="ECO:0000256" key="1">
    <source>
        <dbReference type="SAM" id="MobiDB-lite"/>
    </source>
</evidence>
<feature type="region of interest" description="Disordered" evidence="1">
    <location>
        <begin position="40"/>
        <end position="67"/>
    </location>
</feature>
<dbReference type="RefSeq" id="WP_145354456.1">
    <property type="nucleotide sequence ID" value="NZ_CP036262.1"/>
</dbReference>
<feature type="compositionally biased region" description="Low complexity" evidence="1">
    <location>
        <begin position="40"/>
        <end position="60"/>
    </location>
</feature>
<feature type="transmembrane region" description="Helical" evidence="2">
    <location>
        <begin position="117"/>
        <end position="144"/>
    </location>
</feature>
<name>A0A517MN24_9BACT</name>
<dbReference type="AlphaFoldDB" id="A0A517MN24"/>
<dbReference type="Proteomes" id="UP000320672">
    <property type="component" value="Chromosome"/>
</dbReference>
<evidence type="ECO:0000313" key="3">
    <source>
        <dbReference type="EMBL" id="QDS96288.1"/>
    </source>
</evidence>
<dbReference type="KEGG" id="rml:FF011L_50960"/>
<dbReference type="OrthoDB" id="272134at2"/>
<keyword evidence="4" id="KW-1185">Reference proteome</keyword>
<accession>A0A517MN24</accession>
<sequence>MSDRQLKCPRCEKRIRVPAGAAKVRCPGCQAVLQLPPQKKSAASAGRSAAAPKAPAAKVPTGKPRAAAVPVTQLPAASAPFGQSPAAPPSFSPQGTFGKTAPAVPAKPEGSGSSKRGLWILLGGLFVGGGLMCVMFVVVLLIWMGGEENETAATDPQGGAIQAAAPVVEAEVVEETPAAAGSLGESERKRLYAMYKTAEGLTTNRVPLPKGFTRDQLDKMMSGIMASEIQKLSALFDISQDEVKDIVAEGKQKEW</sequence>
<dbReference type="EMBL" id="CP036262">
    <property type="protein sequence ID" value="QDS96288.1"/>
    <property type="molecule type" value="Genomic_DNA"/>
</dbReference>
<keyword evidence="2" id="KW-0472">Membrane</keyword>
<feature type="region of interest" description="Disordered" evidence="1">
    <location>
        <begin position="79"/>
        <end position="113"/>
    </location>
</feature>
<keyword evidence="2" id="KW-1133">Transmembrane helix</keyword>
<protein>
    <submittedName>
        <fullName evidence="3">Uncharacterized protein</fullName>
    </submittedName>
</protein>
<organism evidence="3 4">
    <name type="scientific">Roseimaritima multifibrata</name>
    <dbReference type="NCBI Taxonomy" id="1930274"/>
    <lineage>
        <taxon>Bacteria</taxon>
        <taxon>Pseudomonadati</taxon>
        <taxon>Planctomycetota</taxon>
        <taxon>Planctomycetia</taxon>
        <taxon>Pirellulales</taxon>
        <taxon>Pirellulaceae</taxon>
        <taxon>Roseimaritima</taxon>
    </lineage>
</organism>